<sequence>MDYTRRHAVAAAGSAVTLGLAGCLGGGGGDAPYDGHLGPANNFDGVVVDRTGENEVTVAVGANSGLSFDPAAVKVSPGTTVVWKWTGRGGQHNVIADDGSFESDYYLEDSGQFSYTFETPGVYKYRCTPHQTQGMLGVVEVVEA</sequence>
<keyword evidence="6" id="KW-0249">Electron transport</keyword>
<keyword evidence="7 9" id="KW-0186">Copper</keyword>
<dbReference type="PROSITE" id="PS00196">
    <property type="entry name" value="COPPER_BLUE"/>
    <property type="match status" value="1"/>
</dbReference>
<feature type="domain" description="Blue (type 1) copper" evidence="10">
    <location>
        <begin position="56"/>
        <end position="141"/>
    </location>
</feature>
<dbReference type="Pfam" id="PF00127">
    <property type="entry name" value="Copper-bind"/>
    <property type="match status" value="1"/>
</dbReference>
<dbReference type="CDD" id="cd04220">
    <property type="entry name" value="Halocyanin"/>
    <property type="match status" value="1"/>
</dbReference>
<dbReference type="PANTHER" id="PTHR34192">
    <property type="entry name" value="PLASTOCYANIN MAJOR ISOFORM, CHLOROPLASTIC-RELATED"/>
    <property type="match status" value="1"/>
</dbReference>
<dbReference type="InterPro" id="IPR008972">
    <property type="entry name" value="Cupredoxin"/>
</dbReference>
<evidence type="ECO:0000256" key="4">
    <source>
        <dbReference type="ARBA" id="ARBA00022723"/>
    </source>
</evidence>
<evidence type="ECO:0000256" key="9">
    <source>
        <dbReference type="PIRSR" id="PIRSR602386-1"/>
    </source>
</evidence>
<keyword evidence="5" id="KW-0574">Periplasm</keyword>
<comment type="caution">
    <text evidence="11">The sequence shown here is derived from an EMBL/GenBank/DDBJ whole genome shotgun (WGS) entry which is preliminary data.</text>
</comment>
<evidence type="ECO:0000256" key="6">
    <source>
        <dbReference type="ARBA" id="ARBA00022982"/>
    </source>
</evidence>
<feature type="binding site" evidence="9">
    <location>
        <position position="130"/>
    </location>
    <ligand>
        <name>Cu cation</name>
        <dbReference type="ChEBI" id="CHEBI:23378"/>
    </ligand>
</feature>
<name>A0A8J8PCH0_9EURY</name>
<feature type="binding site" evidence="9">
    <location>
        <position position="135"/>
    </location>
    <ligand>
        <name>Cu cation</name>
        <dbReference type="ChEBI" id="CHEBI:23378"/>
    </ligand>
</feature>
<evidence type="ECO:0000313" key="11">
    <source>
        <dbReference type="EMBL" id="TQQ82662.1"/>
    </source>
</evidence>
<dbReference type="GO" id="GO:0016020">
    <property type="term" value="C:membrane"/>
    <property type="evidence" value="ECO:0007669"/>
    <property type="project" value="UniProtKB-SubCell"/>
</dbReference>
<evidence type="ECO:0000259" key="10">
    <source>
        <dbReference type="Pfam" id="PF00127"/>
    </source>
</evidence>
<comment type="cofactor">
    <cofactor evidence="9">
        <name>Cu cation</name>
        <dbReference type="ChEBI" id="CHEBI:23378"/>
    </cofactor>
    <text evidence="9">Binds 1 copper ion per subunit.</text>
</comment>
<accession>A0A8J8PCH0</accession>
<feature type="binding site" evidence="9">
    <location>
        <position position="92"/>
    </location>
    <ligand>
        <name>Cu cation</name>
        <dbReference type="ChEBI" id="CHEBI:23378"/>
    </ligand>
</feature>
<evidence type="ECO:0000256" key="1">
    <source>
        <dbReference type="ARBA" id="ARBA00004370"/>
    </source>
</evidence>
<dbReference type="GO" id="GO:0005507">
    <property type="term" value="F:copper ion binding"/>
    <property type="evidence" value="ECO:0007669"/>
    <property type="project" value="InterPro"/>
</dbReference>
<reference evidence="11" key="1">
    <citation type="submission" date="2019-02" db="EMBL/GenBank/DDBJ databases">
        <title>Halonotius sp. a new haloarchaeum isolated from saline soil.</title>
        <authorList>
            <person name="Duran-Viseras A."/>
            <person name="Sanchez-Porro C."/>
            <person name="Ventosa A."/>
        </authorList>
    </citation>
    <scope>NUCLEOTIDE SEQUENCE</scope>
    <source>
        <strain evidence="11">F15B</strain>
    </source>
</reference>
<dbReference type="SUPFAM" id="SSF49503">
    <property type="entry name" value="Cupredoxins"/>
    <property type="match status" value="1"/>
</dbReference>
<keyword evidence="3" id="KW-0813">Transport</keyword>
<evidence type="ECO:0000256" key="8">
    <source>
        <dbReference type="ARBA" id="ARBA00023136"/>
    </source>
</evidence>
<comment type="subcellular location">
    <subcellularLocation>
        <location evidence="1">Membrane</location>
    </subcellularLocation>
    <subcellularLocation>
        <location evidence="2">Periplasm</location>
    </subcellularLocation>
</comment>
<dbReference type="GO" id="GO:0009055">
    <property type="term" value="F:electron transfer activity"/>
    <property type="evidence" value="ECO:0007669"/>
    <property type="project" value="InterPro"/>
</dbReference>
<evidence type="ECO:0000256" key="7">
    <source>
        <dbReference type="ARBA" id="ARBA00023008"/>
    </source>
</evidence>
<dbReference type="PRINTS" id="PR00155">
    <property type="entry name" value="AMICYANIN"/>
</dbReference>
<protein>
    <submittedName>
        <fullName evidence="11">Halocyanin domain-containing protein</fullName>
    </submittedName>
</protein>
<keyword evidence="8" id="KW-0472">Membrane</keyword>
<dbReference type="Proteomes" id="UP000705823">
    <property type="component" value="Unassembled WGS sequence"/>
</dbReference>
<feature type="binding site" evidence="9">
    <location>
        <position position="127"/>
    </location>
    <ligand>
        <name>Cu cation</name>
        <dbReference type="ChEBI" id="CHEBI:23378"/>
    </ligand>
</feature>
<dbReference type="NCBIfam" id="TIGR03102">
    <property type="entry name" value="halo_cynanin"/>
    <property type="match status" value="1"/>
</dbReference>
<organism evidence="11 12">
    <name type="scientific">Halonotius terrestris</name>
    <dbReference type="NCBI Taxonomy" id="2487750"/>
    <lineage>
        <taxon>Archaea</taxon>
        <taxon>Methanobacteriati</taxon>
        <taxon>Methanobacteriota</taxon>
        <taxon>Stenosarchaea group</taxon>
        <taxon>Halobacteria</taxon>
        <taxon>Halobacteriales</taxon>
        <taxon>Haloferacaceae</taxon>
        <taxon>Halonotius</taxon>
    </lineage>
</organism>
<proteinExistence type="predicted"/>
<dbReference type="PANTHER" id="PTHR34192:SF10">
    <property type="entry name" value="PLASTOCYANIN MAJOR ISOFORM, CHLOROPLASTIC-RELATED"/>
    <property type="match status" value="1"/>
</dbReference>
<dbReference type="Gene3D" id="2.60.40.420">
    <property type="entry name" value="Cupredoxins - blue copper proteins"/>
    <property type="match status" value="1"/>
</dbReference>
<dbReference type="OrthoDB" id="11836at2157"/>
<dbReference type="InterPro" id="IPR028871">
    <property type="entry name" value="BlueCu_1_BS"/>
</dbReference>
<evidence type="ECO:0000256" key="3">
    <source>
        <dbReference type="ARBA" id="ARBA00022448"/>
    </source>
</evidence>
<evidence type="ECO:0000256" key="5">
    <source>
        <dbReference type="ARBA" id="ARBA00022764"/>
    </source>
</evidence>
<dbReference type="PROSITE" id="PS51257">
    <property type="entry name" value="PROKAR_LIPOPROTEIN"/>
    <property type="match status" value="1"/>
</dbReference>
<dbReference type="GO" id="GO:0042597">
    <property type="term" value="C:periplasmic space"/>
    <property type="evidence" value="ECO:0007669"/>
    <property type="project" value="UniProtKB-SubCell"/>
</dbReference>
<keyword evidence="12" id="KW-1185">Reference proteome</keyword>
<evidence type="ECO:0000256" key="2">
    <source>
        <dbReference type="ARBA" id="ARBA00004418"/>
    </source>
</evidence>
<keyword evidence="4 9" id="KW-0479">Metal-binding</keyword>
<dbReference type="EMBL" id="RKLU01000002">
    <property type="protein sequence ID" value="TQQ82662.1"/>
    <property type="molecule type" value="Genomic_DNA"/>
</dbReference>
<dbReference type="InterPro" id="IPR000923">
    <property type="entry name" value="BlueCu_1"/>
</dbReference>
<dbReference type="AlphaFoldDB" id="A0A8J8PCH0"/>
<dbReference type="InterPro" id="IPR017533">
    <property type="entry name" value="Halocyanin"/>
</dbReference>
<dbReference type="RefSeq" id="WP_142978927.1">
    <property type="nucleotide sequence ID" value="NZ_RKLU01000002.1"/>
</dbReference>
<dbReference type="InterPro" id="IPR002386">
    <property type="entry name" value="Amicyanin/Pseudoazurin"/>
</dbReference>
<gene>
    <name evidence="11" type="ORF">EGH24_04225</name>
</gene>
<evidence type="ECO:0000313" key="12">
    <source>
        <dbReference type="Proteomes" id="UP000705823"/>
    </source>
</evidence>